<dbReference type="PROSITE" id="PS51257">
    <property type="entry name" value="PROKAR_LIPOPROTEIN"/>
    <property type="match status" value="1"/>
</dbReference>
<proteinExistence type="predicted"/>
<accession>A0A212J4V7</accession>
<reference evidence="1" key="1">
    <citation type="submission" date="2016-04" db="EMBL/GenBank/DDBJ databases">
        <authorList>
            <person name="Evans L.H."/>
            <person name="Alamgir A."/>
            <person name="Owens N."/>
            <person name="Weber N.D."/>
            <person name="Virtaneva K."/>
            <person name="Barbian K."/>
            <person name="Babar A."/>
            <person name="Rosenke K."/>
        </authorList>
    </citation>
    <scope>NUCLEOTIDE SEQUENCE</scope>
    <source>
        <strain evidence="1">86-1</strain>
    </source>
</reference>
<dbReference type="EMBL" id="FLUM01000001">
    <property type="protein sequence ID" value="SBV94476.1"/>
    <property type="molecule type" value="Genomic_DNA"/>
</dbReference>
<dbReference type="AlphaFoldDB" id="A0A212J4V7"/>
<dbReference type="RefSeq" id="WP_296938998.1">
    <property type="nucleotide sequence ID" value="NZ_LT599032.1"/>
</dbReference>
<protein>
    <recommendedName>
        <fullName evidence="2">Lipoprotein</fullName>
    </recommendedName>
</protein>
<organism evidence="1">
    <name type="scientific">uncultured Dysgonomonas sp</name>
    <dbReference type="NCBI Taxonomy" id="206096"/>
    <lineage>
        <taxon>Bacteria</taxon>
        <taxon>Pseudomonadati</taxon>
        <taxon>Bacteroidota</taxon>
        <taxon>Bacteroidia</taxon>
        <taxon>Bacteroidales</taxon>
        <taxon>Dysgonomonadaceae</taxon>
        <taxon>Dysgonomonas</taxon>
        <taxon>environmental samples</taxon>
    </lineage>
</organism>
<evidence type="ECO:0000313" key="1">
    <source>
        <dbReference type="EMBL" id="SBV94476.1"/>
    </source>
</evidence>
<sequence>MKTILYFAAMTLLISACGQNKSNDIPKSAPVVNASQSESNLQNLKNVELTDVDGYFSTKRVTSPEVMLLNEMDFDKHFHPAKTLDNVLTLIDFDTQRAGAIILPETKNDVTISLDSSYLKGRTLNIVYSIMQESAERSFTITPAKIFTFDASLSIDSVAFYNGNSIVKFAVK</sequence>
<gene>
    <name evidence="1" type="ORF">KL86DYS1_11144</name>
</gene>
<evidence type="ECO:0008006" key="2">
    <source>
        <dbReference type="Google" id="ProtNLM"/>
    </source>
</evidence>
<name>A0A212J4V7_9BACT</name>